<reference evidence="1" key="1">
    <citation type="submission" date="2024-05" db="EMBL/GenBank/DDBJ databases">
        <title>Whole genome shotgun sequence of Streptomyces hygroscopicus NBRC 113678.</title>
        <authorList>
            <person name="Komaki H."/>
            <person name="Tamura T."/>
        </authorList>
    </citation>
    <scope>NUCLEOTIDE SEQUENCE</scope>
    <source>
        <strain evidence="1">N11-34</strain>
    </source>
</reference>
<evidence type="ECO:0000313" key="1">
    <source>
        <dbReference type="EMBL" id="GHJ28102.1"/>
    </source>
</evidence>
<accession>A0ABQ3TXM6</accession>
<keyword evidence="2" id="KW-1185">Reference proteome</keyword>
<dbReference type="Proteomes" id="UP001054854">
    <property type="component" value="Unassembled WGS sequence"/>
</dbReference>
<organism evidence="1 2">
    <name type="scientific">Streptomyces hygroscopicus</name>
    <dbReference type="NCBI Taxonomy" id="1912"/>
    <lineage>
        <taxon>Bacteria</taxon>
        <taxon>Bacillati</taxon>
        <taxon>Actinomycetota</taxon>
        <taxon>Actinomycetes</taxon>
        <taxon>Kitasatosporales</taxon>
        <taxon>Streptomycetaceae</taxon>
        <taxon>Streptomyces</taxon>
        <taxon>Streptomyces violaceusniger group</taxon>
    </lineage>
</organism>
<proteinExistence type="predicted"/>
<name>A0ABQ3TXM6_STRHY</name>
<dbReference type="RefSeq" id="WP_236256885.1">
    <property type="nucleotide sequence ID" value="NZ_BNEK01000003.1"/>
</dbReference>
<gene>
    <name evidence="1" type="ORF">TPA0910_25350</name>
</gene>
<dbReference type="EMBL" id="BNEK01000003">
    <property type="protein sequence ID" value="GHJ28102.1"/>
    <property type="molecule type" value="Genomic_DNA"/>
</dbReference>
<evidence type="ECO:0000313" key="2">
    <source>
        <dbReference type="Proteomes" id="UP001054854"/>
    </source>
</evidence>
<protein>
    <submittedName>
        <fullName evidence="1">Uncharacterized protein</fullName>
    </submittedName>
</protein>
<comment type="caution">
    <text evidence="1">The sequence shown here is derived from an EMBL/GenBank/DDBJ whole genome shotgun (WGS) entry which is preliminary data.</text>
</comment>
<sequence>MKTPEDDDDLLGQIGDLGAAIAVSRDDSIAPELRDMAGSAAEAGAEHLADEHRRG</sequence>